<accession>A0A178J4Q7</accession>
<dbReference type="RefSeq" id="WP_069665507.1">
    <property type="nucleotide sequence ID" value="NZ_CM004621.1"/>
</dbReference>
<dbReference type="AlphaFoldDB" id="A0A178J4Q7"/>
<dbReference type="InterPro" id="IPR007973">
    <property type="entry name" value="Pilus_assembly_TraE"/>
</dbReference>
<dbReference type="EMBL" id="JAPFIT010000022">
    <property type="protein sequence ID" value="MDC5742326.1"/>
    <property type="molecule type" value="Genomic_DNA"/>
</dbReference>
<dbReference type="Proteomes" id="UP001150001">
    <property type="component" value="Unassembled WGS sequence"/>
</dbReference>
<keyword evidence="5" id="KW-1185">Reference proteome</keyword>
<feature type="transmembrane region" description="Helical" evidence="1">
    <location>
        <begin position="15"/>
        <end position="39"/>
    </location>
</feature>
<sequence>MDSFIADERLKTKSLLSALLLAGFLAMLITNIVLGMSIYQAINNKSRTLVPPFISKAFTVSDGDVDEPYLEMMGEFMVHKKLNITPANVHRQYGMLLDYVSEQQWPNVQPRLLREAEQVKSENISSRFDVVQVEVALEDLKVRFTGDLQKHVGSRPLDPEKNVVYEVSFSYEQAEISLLSINRVEKKNEKANPSSCHTDVSWYCCC</sequence>
<keyword evidence="1" id="KW-0472">Membrane</keyword>
<evidence type="ECO:0000256" key="1">
    <source>
        <dbReference type="SAM" id="Phobius"/>
    </source>
</evidence>
<geneLocation type="plasmid" evidence="3 4">
    <name>p57_like</name>
</geneLocation>
<dbReference type="NCBIfam" id="TIGR02761">
    <property type="entry name" value="TraE_TIGR"/>
    <property type="match status" value="1"/>
</dbReference>
<evidence type="ECO:0000313" key="4">
    <source>
        <dbReference type="Proteomes" id="UP000094761"/>
    </source>
</evidence>
<dbReference type="Pfam" id="PF05309">
    <property type="entry name" value="TraE"/>
    <property type="match status" value="1"/>
</dbReference>
<organism evidence="3 4">
    <name type="scientific">Vibrio europaeus</name>
    <dbReference type="NCBI Taxonomy" id="300876"/>
    <lineage>
        <taxon>Bacteria</taxon>
        <taxon>Pseudomonadati</taxon>
        <taxon>Pseudomonadota</taxon>
        <taxon>Gammaproteobacteria</taxon>
        <taxon>Vibrionales</taxon>
        <taxon>Vibrionaceae</taxon>
        <taxon>Vibrio</taxon>
        <taxon>Vibrio oreintalis group</taxon>
    </lineage>
</organism>
<name>A0A178J4Q7_9VIBR</name>
<reference evidence="2" key="2">
    <citation type="submission" date="2022-11" db="EMBL/GenBank/DDBJ databases">
        <title>Role of the vibriolysin VemA secreted by the emergent pathogen Vibrio europaeus in the colonization of Manila clam mucus.</title>
        <authorList>
            <person name="Martinez C."/>
            <person name="Rodriguez S."/>
            <person name="Vences A."/>
            <person name="Barja J.L."/>
            <person name="Toranzo A.E."/>
            <person name="Dubert J."/>
        </authorList>
    </citation>
    <scope>NUCLEOTIDE SEQUENCE</scope>
    <source>
        <strain evidence="2">3454</strain>
    </source>
</reference>
<dbReference type="GeneID" id="78074018"/>
<dbReference type="OrthoDB" id="5880202at2"/>
<reference evidence="3 4" key="1">
    <citation type="submission" date="2016-03" db="EMBL/GenBank/DDBJ databases">
        <title>Draft genome sequence of the Vibrio tubiashii subs. europaeus.</title>
        <authorList>
            <person name="Spinard E."/>
            <person name="Dubert J."/>
            <person name="Nelson D.R."/>
            <person name="Barja J.L."/>
        </authorList>
    </citation>
    <scope>NUCLEOTIDE SEQUENCE [LARGE SCALE GENOMIC DNA]</scope>
    <source>
        <strain evidence="4">PP-638</strain>
        <strain evidence="3">PP2-638</strain>
        <plasmid evidence="3">p57_like</plasmid>
        <plasmid evidence="4">Plasmid p57_like</plasmid>
    </source>
</reference>
<gene>
    <name evidence="2" type="primary">traE</name>
    <name evidence="3" type="ORF">AZ468_24985</name>
    <name evidence="2" type="ORF">OPW20_19825</name>
</gene>
<dbReference type="Proteomes" id="UP000094761">
    <property type="component" value="Plasmid p57_like"/>
</dbReference>
<proteinExistence type="predicted"/>
<keyword evidence="1" id="KW-1133">Transmembrane helix</keyword>
<protein>
    <submittedName>
        <fullName evidence="3">Conjugal transfer protein TraE</fullName>
    </submittedName>
    <submittedName>
        <fullName evidence="2">Type IV conjugative transfer system protein TraE</fullName>
    </submittedName>
</protein>
<keyword evidence="3" id="KW-0614">Plasmid</keyword>
<dbReference type="EMBL" id="LUAX01000009">
    <property type="protein sequence ID" value="OAM96629.1"/>
    <property type="molecule type" value="Genomic_DNA"/>
</dbReference>
<comment type="caution">
    <text evidence="3">The sequence shown here is derived from an EMBL/GenBank/DDBJ whole genome shotgun (WGS) entry which is preliminary data.</text>
</comment>
<evidence type="ECO:0000313" key="2">
    <source>
        <dbReference type="EMBL" id="MDC5742326.1"/>
    </source>
</evidence>
<keyword evidence="1" id="KW-0812">Transmembrane</keyword>
<evidence type="ECO:0000313" key="3">
    <source>
        <dbReference type="EMBL" id="OAM96629.1"/>
    </source>
</evidence>
<evidence type="ECO:0000313" key="5">
    <source>
        <dbReference type="Proteomes" id="UP001150001"/>
    </source>
</evidence>